<keyword evidence="1" id="KW-0812">Transmembrane</keyword>
<dbReference type="AlphaFoldDB" id="A0A316AIF6"/>
<dbReference type="Proteomes" id="UP000245880">
    <property type="component" value="Unassembled WGS sequence"/>
</dbReference>
<proteinExistence type="predicted"/>
<dbReference type="OrthoDB" id="635146at2"/>
<organism evidence="3 4">
    <name type="scientific">Dyadobacter jejuensis</name>
    <dbReference type="NCBI Taxonomy" id="1082580"/>
    <lineage>
        <taxon>Bacteria</taxon>
        <taxon>Pseudomonadati</taxon>
        <taxon>Bacteroidota</taxon>
        <taxon>Cytophagia</taxon>
        <taxon>Cytophagales</taxon>
        <taxon>Spirosomataceae</taxon>
        <taxon>Dyadobacter</taxon>
    </lineage>
</organism>
<dbReference type="InterPro" id="IPR036691">
    <property type="entry name" value="Endo/exonu/phosph_ase_sf"/>
</dbReference>
<dbReference type="GO" id="GO:0004527">
    <property type="term" value="F:exonuclease activity"/>
    <property type="evidence" value="ECO:0007669"/>
    <property type="project" value="UniProtKB-KW"/>
</dbReference>
<keyword evidence="3" id="KW-0378">Hydrolase</keyword>
<evidence type="ECO:0000259" key="2">
    <source>
        <dbReference type="Pfam" id="PF03372"/>
    </source>
</evidence>
<evidence type="ECO:0000313" key="3">
    <source>
        <dbReference type="EMBL" id="PWJ57431.1"/>
    </source>
</evidence>
<keyword evidence="1" id="KW-0472">Membrane</keyword>
<keyword evidence="1" id="KW-1133">Transmembrane helix</keyword>
<reference evidence="3 4" key="1">
    <citation type="submission" date="2018-03" db="EMBL/GenBank/DDBJ databases">
        <title>Genomic Encyclopedia of Archaeal and Bacterial Type Strains, Phase II (KMG-II): from individual species to whole genera.</title>
        <authorList>
            <person name="Goeker M."/>
        </authorList>
    </citation>
    <scope>NUCLEOTIDE SEQUENCE [LARGE SCALE GENOMIC DNA]</scope>
    <source>
        <strain evidence="3 4">DSM 100346</strain>
    </source>
</reference>
<dbReference type="GO" id="GO:0004519">
    <property type="term" value="F:endonuclease activity"/>
    <property type="evidence" value="ECO:0007669"/>
    <property type="project" value="UniProtKB-KW"/>
</dbReference>
<gene>
    <name evidence="3" type="ORF">CLV98_107139</name>
</gene>
<protein>
    <submittedName>
        <fullName evidence="3">Endonuclease/exonuclease/phosphatase family metal-dependent hydrolase</fullName>
    </submittedName>
</protein>
<dbReference type="SUPFAM" id="SSF56219">
    <property type="entry name" value="DNase I-like"/>
    <property type="match status" value="1"/>
</dbReference>
<keyword evidence="3" id="KW-0255">Endonuclease</keyword>
<feature type="transmembrane region" description="Helical" evidence="1">
    <location>
        <begin position="57"/>
        <end position="73"/>
    </location>
</feature>
<dbReference type="InterPro" id="IPR005135">
    <property type="entry name" value="Endo/exonuclease/phosphatase"/>
</dbReference>
<keyword evidence="3" id="KW-0269">Exonuclease</keyword>
<feature type="transmembrane region" description="Helical" evidence="1">
    <location>
        <begin position="5"/>
        <end position="23"/>
    </location>
</feature>
<evidence type="ECO:0000313" key="4">
    <source>
        <dbReference type="Proteomes" id="UP000245880"/>
    </source>
</evidence>
<keyword evidence="3" id="KW-0540">Nuclease</keyword>
<dbReference type="Pfam" id="PF03372">
    <property type="entry name" value="Exo_endo_phos"/>
    <property type="match status" value="1"/>
</dbReference>
<accession>A0A316AIF6</accession>
<evidence type="ECO:0000256" key="1">
    <source>
        <dbReference type="SAM" id="Phobius"/>
    </source>
</evidence>
<dbReference type="Gene3D" id="3.60.10.10">
    <property type="entry name" value="Endonuclease/exonuclease/phosphatase"/>
    <property type="match status" value="1"/>
</dbReference>
<name>A0A316AIF6_9BACT</name>
<comment type="caution">
    <text evidence="3">The sequence shown here is derived from an EMBL/GenBank/DDBJ whole genome shotgun (WGS) entry which is preliminary data.</text>
</comment>
<dbReference type="CDD" id="cd09084">
    <property type="entry name" value="EEP-2"/>
    <property type="match status" value="1"/>
</dbReference>
<dbReference type="EMBL" id="QGDT01000007">
    <property type="protein sequence ID" value="PWJ57431.1"/>
    <property type="molecule type" value="Genomic_DNA"/>
</dbReference>
<feature type="domain" description="Endonuclease/exonuclease/phosphatase" evidence="2">
    <location>
        <begin position="97"/>
        <end position="338"/>
    </location>
</feature>
<keyword evidence="4" id="KW-1185">Reference proteome</keyword>
<sequence length="349" mass="40447">MRRLYIFVSIGTIGLFLIIYFGVNRPWWLGLAGLALPAVIGFHVLCFLLFMVSDRRSLMWSFLVLLSSLLFWSRTFQSQKESFSTEASSRANSLRVLSYNVGNSHRTNEQTQSYCQWLGAVNADVMVLPEYSNYMVDKKATLPCIRKSGYIFHHTLNHSRYGDLKNTARLTVFSKYPIVFAKDTLFQFLNGVIRADIVKQGDTVSVFGVHLYSMSLELDKLAKEKQQEKLEKGGIRILQKIKRGFVNRSREVDLLMDWIGQSPYPKIVAGDFNETPYSYSYSTLRHQFANAFEEKGRGFGFTFNGIPHFIRIDHQFYQKDKMELLDFQTFRKVTFSDHFPLLGTYQLKK</sequence>
<feature type="transmembrane region" description="Helical" evidence="1">
    <location>
        <begin position="29"/>
        <end position="50"/>
    </location>
</feature>
<dbReference type="RefSeq" id="WP_109675159.1">
    <property type="nucleotide sequence ID" value="NZ_QGDT01000007.1"/>
</dbReference>